<proteinExistence type="predicted"/>
<evidence type="ECO:0000313" key="1">
    <source>
        <dbReference type="EMBL" id="MCP2730431.1"/>
    </source>
</evidence>
<organism evidence="1 2">
    <name type="scientific">Limnofasciculus baicalensis BBK-W-15</name>
    <dbReference type="NCBI Taxonomy" id="2699891"/>
    <lineage>
        <taxon>Bacteria</taxon>
        <taxon>Bacillati</taxon>
        <taxon>Cyanobacteriota</taxon>
        <taxon>Cyanophyceae</taxon>
        <taxon>Coleofasciculales</taxon>
        <taxon>Coleofasciculaceae</taxon>
        <taxon>Limnofasciculus</taxon>
        <taxon>Limnofasciculus baicalensis</taxon>
    </lineage>
</organism>
<dbReference type="RefSeq" id="WP_254013189.1">
    <property type="nucleotide sequence ID" value="NZ_JAMZMM010000200.1"/>
</dbReference>
<accession>A0AAE3GUX2</accession>
<keyword evidence="2" id="KW-1185">Reference proteome</keyword>
<gene>
    <name evidence="1" type="ORF">NJ959_18545</name>
</gene>
<evidence type="ECO:0000313" key="2">
    <source>
        <dbReference type="Proteomes" id="UP001204953"/>
    </source>
</evidence>
<dbReference type="AlphaFoldDB" id="A0AAE3GUX2"/>
<comment type="caution">
    <text evidence="1">The sequence shown here is derived from an EMBL/GenBank/DDBJ whole genome shotgun (WGS) entry which is preliminary data.</text>
</comment>
<protein>
    <submittedName>
        <fullName evidence="1">Uncharacterized protein</fullName>
    </submittedName>
</protein>
<dbReference type="Proteomes" id="UP001204953">
    <property type="component" value="Unassembled WGS sequence"/>
</dbReference>
<name>A0AAE3GUX2_9CYAN</name>
<dbReference type="EMBL" id="JAMZMM010000200">
    <property type="protein sequence ID" value="MCP2730431.1"/>
    <property type="molecule type" value="Genomic_DNA"/>
</dbReference>
<reference evidence="1" key="1">
    <citation type="submission" date="2022-06" db="EMBL/GenBank/DDBJ databases">
        <title>New cyanobacteria of genus Symplocastrum in benthos of Lake Baikal.</title>
        <authorList>
            <person name="Sorokovikova E."/>
            <person name="Tikhonova I."/>
            <person name="Krasnopeev A."/>
            <person name="Evseev P."/>
            <person name="Gladkikh A."/>
            <person name="Belykh O."/>
        </authorList>
    </citation>
    <scope>NUCLEOTIDE SEQUENCE</scope>
    <source>
        <strain evidence="1">BBK-W-15</strain>
    </source>
</reference>
<sequence length="50" mass="5379">MVWRLIQTTELDVQDIEAALAEIAELDGDSVAEQIATCLAETDSDVIDAS</sequence>